<dbReference type="SMART" id="SM00260">
    <property type="entry name" value="CheW"/>
    <property type="match status" value="1"/>
</dbReference>
<dbReference type="InterPro" id="IPR036061">
    <property type="entry name" value="CheW-like_dom_sf"/>
</dbReference>
<dbReference type="RefSeq" id="WP_289269173.1">
    <property type="nucleotide sequence ID" value="NZ_OX365700.1"/>
</dbReference>
<protein>
    <recommendedName>
        <fullName evidence="1">CheW-like domain-containing protein</fullName>
    </recommendedName>
</protein>
<keyword evidence="3" id="KW-1185">Reference proteome</keyword>
<dbReference type="Pfam" id="PF01584">
    <property type="entry name" value="CheW"/>
    <property type="match status" value="1"/>
</dbReference>
<feature type="domain" description="CheW-like" evidence="1">
    <location>
        <begin position="14"/>
        <end position="143"/>
    </location>
</feature>
<reference evidence="2" key="1">
    <citation type="submission" date="2022-10" db="EMBL/GenBank/DDBJ databases">
        <authorList>
            <person name="Koch H."/>
        </authorList>
    </citation>
    <scope>NUCLEOTIDE SEQUENCE</scope>
    <source>
        <strain evidence="2">DNF</strain>
    </source>
</reference>
<dbReference type="InterPro" id="IPR002545">
    <property type="entry name" value="CheW-lke_dom"/>
</dbReference>
<proteinExistence type="predicted"/>
<name>A0AA86N0U8_9BACT</name>
<dbReference type="GO" id="GO:0006935">
    <property type="term" value="P:chemotaxis"/>
    <property type="evidence" value="ECO:0007669"/>
    <property type="project" value="InterPro"/>
</dbReference>
<dbReference type="EMBL" id="OX365700">
    <property type="protein sequence ID" value="CAI4032451.1"/>
    <property type="molecule type" value="Genomic_DNA"/>
</dbReference>
<evidence type="ECO:0000313" key="3">
    <source>
        <dbReference type="Proteomes" id="UP001179121"/>
    </source>
</evidence>
<dbReference type="Proteomes" id="UP001179121">
    <property type="component" value="Chromosome"/>
</dbReference>
<dbReference type="SUPFAM" id="SSF50341">
    <property type="entry name" value="CheW-like"/>
    <property type="match status" value="1"/>
</dbReference>
<dbReference type="KEGG" id="nti:DNFV4_02881"/>
<sequence>MAFRQRVTTPTADSHTARFLVVRLHRTYLAIWAESVRGVFTERECDPKRDIVLLGEHYTPMNLAARFRLPDPRPTPETRIVLCSRDRWRCASPVDQVIGLTDIRREHILPLPRLFSGEERMWFRGLFLFQEAVALLVNPDWLVQEDQTGRRLANAVGS</sequence>
<evidence type="ECO:0000313" key="2">
    <source>
        <dbReference type="EMBL" id="CAI4032451.1"/>
    </source>
</evidence>
<organism evidence="2 3">
    <name type="scientific">Nitrospira tepida</name>
    <dbReference type="NCBI Taxonomy" id="2973512"/>
    <lineage>
        <taxon>Bacteria</taxon>
        <taxon>Pseudomonadati</taxon>
        <taxon>Nitrospirota</taxon>
        <taxon>Nitrospiria</taxon>
        <taxon>Nitrospirales</taxon>
        <taxon>Nitrospiraceae</taxon>
        <taxon>Nitrospira</taxon>
    </lineage>
</organism>
<gene>
    <name evidence="2" type="ORF">DNFV4_02881</name>
</gene>
<evidence type="ECO:0000259" key="1">
    <source>
        <dbReference type="SMART" id="SM00260"/>
    </source>
</evidence>
<dbReference type="GO" id="GO:0007165">
    <property type="term" value="P:signal transduction"/>
    <property type="evidence" value="ECO:0007669"/>
    <property type="project" value="InterPro"/>
</dbReference>
<accession>A0AA86N0U8</accession>
<dbReference type="AlphaFoldDB" id="A0AA86N0U8"/>